<gene>
    <name evidence="1" type="ORF">LCGC14_2601970</name>
</gene>
<protein>
    <submittedName>
        <fullName evidence="1">Uncharacterized protein</fullName>
    </submittedName>
</protein>
<comment type="caution">
    <text evidence="1">The sequence shown here is derived from an EMBL/GenBank/DDBJ whole genome shotgun (WGS) entry which is preliminary data.</text>
</comment>
<sequence length="72" mass="8148">MKVRVDNTVEELTESNRQLDPACRIRVVTSDGTDYDISEDQNTGALRVSTYRGVIIVQPRAANVVHLFEQRT</sequence>
<dbReference type="AlphaFoldDB" id="A0A0F9A8G6"/>
<dbReference type="EMBL" id="LAZR01043952">
    <property type="protein sequence ID" value="KKL05844.1"/>
    <property type="molecule type" value="Genomic_DNA"/>
</dbReference>
<evidence type="ECO:0000313" key="1">
    <source>
        <dbReference type="EMBL" id="KKL05844.1"/>
    </source>
</evidence>
<reference evidence="1" key="1">
    <citation type="journal article" date="2015" name="Nature">
        <title>Complex archaea that bridge the gap between prokaryotes and eukaryotes.</title>
        <authorList>
            <person name="Spang A."/>
            <person name="Saw J.H."/>
            <person name="Jorgensen S.L."/>
            <person name="Zaremba-Niedzwiedzka K."/>
            <person name="Martijn J."/>
            <person name="Lind A.E."/>
            <person name="van Eijk R."/>
            <person name="Schleper C."/>
            <person name="Guy L."/>
            <person name="Ettema T.J."/>
        </authorList>
    </citation>
    <scope>NUCLEOTIDE SEQUENCE</scope>
</reference>
<organism evidence="1">
    <name type="scientific">marine sediment metagenome</name>
    <dbReference type="NCBI Taxonomy" id="412755"/>
    <lineage>
        <taxon>unclassified sequences</taxon>
        <taxon>metagenomes</taxon>
        <taxon>ecological metagenomes</taxon>
    </lineage>
</organism>
<name>A0A0F9A8G6_9ZZZZ</name>
<proteinExistence type="predicted"/>
<accession>A0A0F9A8G6</accession>